<accession>A0A0G4G655</accession>
<dbReference type="InterPro" id="IPR002110">
    <property type="entry name" value="Ankyrin_rpt"/>
</dbReference>
<dbReference type="PANTHER" id="PTHR24189">
    <property type="entry name" value="MYOTROPHIN"/>
    <property type="match status" value="1"/>
</dbReference>
<sequence>MSGGHDAAPMASAAMADGDGDDADDVAEEEHSGSGQAEDSDRNGADSIGMPSAATADRHNGDAEEDDRSGIDSDEQQQEGGVADEMADEEESPQAGADSEPEADGAGDDSEDSDDWGFSSGDDYEEADGAGDDSEESDDWGFSSGDDYEEHGHPVVAATGVTVPDGCAGPTDIEARFPLGTNEATKQLTLGVIGRTITPHQVTNLIRQQGADPNTIPRLRKKGSSDTGHRQTLLGLAIADKTDCSISSVAAGGDDGAHDVYLPQWSSDGLEEGILTALIEAGADLNAVMSDSFLREAIQRGSKTALDVLMARQDIVLRQPSAHMLMELPRPVRPPPPEYPQVLMSMYRQLIQDRPSLATEERYGYNLVDSAAGNAQAHYPQPFIDSYLDLITAKGADMTTEDDIGRTPLHCAAMEGSPKVADYLCRKLPADQINRQDGLDDTPLALAAFNLDRRLEAEEAEIPNLKLIIRSLLRAGGDINLIPTATEEYRRQRQLVLTEYATVLNALPTAVMAAVNAALAPHRSLAGLLTPRLAVGPQEAPIFGWRIASYLFDMDAAQKATTEEAISVRHTDMARRVCAVAEHFVRSAVYQASSNRKVVGGTVSVGGQVVRVPQLQCFVVGGVDGQRMELREVVQRAILDEAAKWGLAGEIDNGFRKDVPAVVWGAVGWVDKGRDGRESFRRLRMT</sequence>
<dbReference type="InterPro" id="IPR050745">
    <property type="entry name" value="Multifunctional_regulatory"/>
</dbReference>
<dbReference type="SUPFAM" id="SSF48403">
    <property type="entry name" value="Ankyrin repeat"/>
    <property type="match status" value="1"/>
</dbReference>
<dbReference type="Gene3D" id="1.25.40.20">
    <property type="entry name" value="Ankyrin repeat-containing domain"/>
    <property type="match status" value="1"/>
</dbReference>
<evidence type="ECO:0000313" key="4">
    <source>
        <dbReference type="EMBL" id="CEM23922.1"/>
    </source>
</evidence>
<name>A0A0G4G655_VITBC</name>
<dbReference type="Proteomes" id="UP000041254">
    <property type="component" value="Unassembled WGS sequence"/>
</dbReference>
<dbReference type="PRINTS" id="PR01415">
    <property type="entry name" value="ANKYRIN"/>
</dbReference>
<feature type="compositionally biased region" description="Acidic residues" evidence="3">
    <location>
        <begin position="63"/>
        <end position="77"/>
    </location>
</feature>
<dbReference type="VEuPathDB" id="CryptoDB:Vbra_21984"/>
<evidence type="ECO:0000313" key="5">
    <source>
        <dbReference type="Proteomes" id="UP000041254"/>
    </source>
</evidence>
<organism evidence="4 5">
    <name type="scientific">Vitrella brassicaformis (strain CCMP3155)</name>
    <dbReference type="NCBI Taxonomy" id="1169540"/>
    <lineage>
        <taxon>Eukaryota</taxon>
        <taxon>Sar</taxon>
        <taxon>Alveolata</taxon>
        <taxon>Colpodellida</taxon>
        <taxon>Vitrellaceae</taxon>
        <taxon>Vitrella</taxon>
    </lineage>
</organism>
<feature type="region of interest" description="Disordered" evidence="3">
    <location>
        <begin position="1"/>
        <end position="151"/>
    </location>
</feature>
<dbReference type="InterPro" id="IPR036770">
    <property type="entry name" value="Ankyrin_rpt-contain_sf"/>
</dbReference>
<feature type="compositionally biased region" description="Acidic residues" evidence="3">
    <location>
        <begin position="18"/>
        <end position="28"/>
    </location>
</feature>
<dbReference type="EMBL" id="CDMY01000572">
    <property type="protein sequence ID" value="CEM23922.1"/>
    <property type="molecule type" value="Genomic_DNA"/>
</dbReference>
<evidence type="ECO:0000256" key="3">
    <source>
        <dbReference type="SAM" id="MobiDB-lite"/>
    </source>
</evidence>
<evidence type="ECO:0000256" key="1">
    <source>
        <dbReference type="ARBA" id="ARBA00022737"/>
    </source>
</evidence>
<keyword evidence="5" id="KW-1185">Reference proteome</keyword>
<feature type="compositionally biased region" description="Acidic residues" evidence="3">
    <location>
        <begin position="99"/>
        <end position="115"/>
    </location>
</feature>
<dbReference type="PhylomeDB" id="A0A0G4G655"/>
<feature type="compositionally biased region" description="Acidic residues" evidence="3">
    <location>
        <begin position="122"/>
        <end position="139"/>
    </location>
</feature>
<proteinExistence type="predicted"/>
<dbReference type="Pfam" id="PF12796">
    <property type="entry name" value="Ank_2"/>
    <property type="match status" value="1"/>
</dbReference>
<reference evidence="4 5" key="1">
    <citation type="submission" date="2014-11" db="EMBL/GenBank/DDBJ databases">
        <authorList>
            <person name="Zhu J."/>
            <person name="Qi W."/>
            <person name="Song R."/>
        </authorList>
    </citation>
    <scope>NUCLEOTIDE SEQUENCE [LARGE SCALE GENOMIC DNA]</scope>
</reference>
<feature type="compositionally biased region" description="Low complexity" evidence="3">
    <location>
        <begin position="1"/>
        <end position="17"/>
    </location>
</feature>
<protein>
    <submittedName>
        <fullName evidence="4">Uncharacterized protein</fullName>
    </submittedName>
</protein>
<dbReference type="PANTHER" id="PTHR24189:SF50">
    <property type="entry name" value="ANKYRIN REPEAT AND SOCS BOX PROTEIN 2"/>
    <property type="match status" value="1"/>
</dbReference>
<dbReference type="InParanoid" id="A0A0G4G655"/>
<dbReference type="OrthoDB" id="4153656at2759"/>
<gene>
    <name evidence="4" type="ORF">Vbra_21984</name>
</gene>
<dbReference type="SMART" id="SM00248">
    <property type="entry name" value="ANK"/>
    <property type="match status" value="2"/>
</dbReference>
<dbReference type="AlphaFoldDB" id="A0A0G4G655"/>
<keyword evidence="1" id="KW-0677">Repeat</keyword>
<evidence type="ECO:0000256" key="2">
    <source>
        <dbReference type="ARBA" id="ARBA00023043"/>
    </source>
</evidence>
<keyword evidence="2" id="KW-0040">ANK repeat</keyword>